<reference evidence="10 11" key="1">
    <citation type="submission" date="2015-03" db="EMBL/GenBank/DDBJ databases">
        <authorList>
            <person name="Murphy D."/>
        </authorList>
    </citation>
    <scope>NUCLEOTIDE SEQUENCE [LARGE SCALE GENOMIC DNA]</scope>
    <source>
        <strain evidence="10 11">OL-4</strain>
    </source>
</reference>
<keyword evidence="4 7" id="KW-0560">Oxidoreductase</keyword>
<dbReference type="PRINTS" id="PR00368">
    <property type="entry name" value="FADPNR"/>
</dbReference>
<dbReference type="RefSeq" id="WP_046494775.1">
    <property type="nucleotide sequence ID" value="NZ_CGIH01000004.1"/>
</dbReference>
<protein>
    <recommendedName>
        <fullName evidence="7">Thioredoxin reductase</fullName>
        <ecNumber evidence="7">1.8.1.9</ecNumber>
    </recommendedName>
</protein>
<dbReference type="Gene3D" id="3.50.50.60">
    <property type="entry name" value="FAD/NAD(P)-binding domain"/>
    <property type="match status" value="2"/>
</dbReference>
<evidence type="ECO:0000256" key="1">
    <source>
        <dbReference type="ARBA" id="ARBA00009333"/>
    </source>
</evidence>
<keyword evidence="6 7" id="KW-0676">Redox-active center</keyword>
<dbReference type="InterPro" id="IPR008255">
    <property type="entry name" value="Pyr_nucl-diS_OxRdtase_2_AS"/>
</dbReference>
<sequence length="301" mass="32318">MYDVIILGAGPAGLTAGLYTGRAKLKTLILEASNIGGNAAWIDQLDNYPGFPEGVSGGELMDSFYKQAERFGVETRFEEVIKVESLPEGKKVTTTEGYYMSQAVVITLGAKRRELEVPGEQEFKGSGVSYCATCDAAFFADCPVAVVGGGDSAVKEALFLADIASKVYLIHRREGFRANQTAVDKMLANDKIELKLNKVITRIEGDGIMRRVVLRDVNTQAEEVLEIEGLFVSIGLVAAADFLEGLVETRDGYVVTDDEMHTSVEGIFAAGDIRVKQGRQVATAVGDGAQAGIAVTAYLKE</sequence>
<keyword evidence="2 7" id="KW-0285">Flavoprotein</keyword>
<evidence type="ECO:0000256" key="7">
    <source>
        <dbReference type="RuleBase" id="RU003880"/>
    </source>
</evidence>
<evidence type="ECO:0000313" key="11">
    <source>
        <dbReference type="Proteomes" id="UP000045545"/>
    </source>
</evidence>
<dbReference type="Proteomes" id="UP000045545">
    <property type="component" value="Unassembled WGS sequence"/>
</dbReference>
<dbReference type="InterPro" id="IPR005982">
    <property type="entry name" value="Thioredox_Rdtase"/>
</dbReference>
<evidence type="ECO:0000256" key="8">
    <source>
        <dbReference type="RuleBase" id="RU003881"/>
    </source>
</evidence>
<dbReference type="NCBIfam" id="TIGR01292">
    <property type="entry name" value="TRX_reduct"/>
    <property type="match status" value="1"/>
</dbReference>
<evidence type="ECO:0000256" key="2">
    <source>
        <dbReference type="ARBA" id="ARBA00022630"/>
    </source>
</evidence>
<evidence type="ECO:0000256" key="3">
    <source>
        <dbReference type="ARBA" id="ARBA00022827"/>
    </source>
</evidence>
<evidence type="ECO:0000256" key="5">
    <source>
        <dbReference type="ARBA" id="ARBA00023157"/>
    </source>
</evidence>
<proteinExistence type="inferred from homology"/>
<dbReference type="InterPro" id="IPR036188">
    <property type="entry name" value="FAD/NAD-bd_sf"/>
</dbReference>
<dbReference type="PRINTS" id="PR00469">
    <property type="entry name" value="PNDRDTASEII"/>
</dbReference>
<dbReference type="Pfam" id="PF07992">
    <property type="entry name" value="Pyr_redox_2"/>
    <property type="match status" value="1"/>
</dbReference>
<dbReference type="SUPFAM" id="SSF51905">
    <property type="entry name" value="FAD/NAD(P)-binding domain"/>
    <property type="match status" value="1"/>
</dbReference>
<evidence type="ECO:0000313" key="10">
    <source>
        <dbReference type="EMBL" id="CFX00251.1"/>
    </source>
</evidence>
<feature type="domain" description="FAD/NAD(P)-binding" evidence="9">
    <location>
        <begin position="2"/>
        <end position="288"/>
    </location>
</feature>
<dbReference type="PROSITE" id="PS00573">
    <property type="entry name" value="PYRIDINE_REDOX_2"/>
    <property type="match status" value="1"/>
</dbReference>
<dbReference type="GO" id="GO:0004791">
    <property type="term" value="F:thioredoxin-disulfide reductase (NADPH) activity"/>
    <property type="evidence" value="ECO:0007669"/>
    <property type="project" value="UniProtKB-UniRule"/>
</dbReference>
<dbReference type="InterPro" id="IPR023753">
    <property type="entry name" value="FAD/NAD-binding_dom"/>
</dbReference>
<evidence type="ECO:0000256" key="4">
    <source>
        <dbReference type="ARBA" id="ARBA00023002"/>
    </source>
</evidence>
<name>A0A0E4G8Y1_9FIRM</name>
<keyword evidence="11" id="KW-1185">Reference proteome</keyword>
<dbReference type="InterPro" id="IPR050097">
    <property type="entry name" value="Ferredoxin-NADP_redctase_2"/>
</dbReference>
<dbReference type="STRING" id="690567.174"/>
<keyword evidence="5" id="KW-1015">Disulfide bond</keyword>
<dbReference type="AlphaFoldDB" id="A0A0E4G8Y1"/>
<dbReference type="OrthoDB" id="9806179at2"/>
<comment type="cofactor">
    <cofactor evidence="8">
        <name>FAD</name>
        <dbReference type="ChEBI" id="CHEBI:57692"/>
    </cofactor>
    <text evidence="8">Binds 1 FAD per subunit.</text>
</comment>
<evidence type="ECO:0000256" key="6">
    <source>
        <dbReference type="ARBA" id="ARBA00023284"/>
    </source>
</evidence>
<comment type="subunit">
    <text evidence="7">Homodimer.</text>
</comment>
<comment type="catalytic activity">
    <reaction evidence="7">
        <text>[thioredoxin]-dithiol + NADP(+) = [thioredoxin]-disulfide + NADPH + H(+)</text>
        <dbReference type="Rhea" id="RHEA:20345"/>
        <dbReference type="Rhea" id="RHEA-COMP:10698"/>
        <dbReference type="Rhea" id="RHEA-COMP:10700"/>
        <dbReference type="ChEBI" id="CHEBI:15378"/>
        <dbReference type="ChEBI" id="CHEBI:29950"/>
        <dbReference type="ChEBI" id="CHEBI:50058"/>
        <dbReference type="ChEBI" id="CHEBI:57783"/>
        <dbReference type="ChEBI" id="CHEBI:58349"/>
        <dbReference type="EC" id="1.8.1.9"/>
    </reaction>
</comment>
<dbReference type="EMBL" id="CGIH01000004">
    <property type="protein sequence ID" value="CFX00251.1"/>
    <property type="molecule type" value="Genomic_DNA"/>
</dbReference>
<dbReference type="GO" id="GO:0019430">
    <property type="term" value="P:removal of superoxide radicals"/>
    <property type="evidence" value="ECO:0007669"/>
    <property type="project" value="UniProtKB-UniRule"/>
</dbReference>
<dbReference type="PANTHER" id="PTHR48105">
    <property type="entry name" value="THIOREDOXIN REDUCTASE 1-RELATED-RELATED"/>
    <property type="match status" value="1"/>
</dbReference>
<comment type="similarity">
    <text evidence="1 7">Belongs to the class-II pyridine nucleotide-disulfide oxidoreductase family.</text>
</comment>
<dbReference type="EC" id="1.8.1.9" evidence="7"/>
<gene>
    <name evidence="10" type="ORF">174</name>
</gene>
<keyword evidence="3 7" id="KW-0274">FAD</keyword>
<accession>A0A0E4G8Y1</accession>
<dbReference type="GO" id="GO:0005737">
    <property type="term" value="C:cytoplasm"/>
    <property type="evidence" value="ECO:0007669"/>
    <property type="project" value="InterPro"/>
</dbReference>
<organism evidence="10 11">
    <name type="scientific">Syntrophomonas zehnderi OL-4</name>
    <dbReference type="NCBI Taxonomy" id="690567"/>
    <lineage>
        <taxon>Bacteria</taxon>
        <taxon>Bacillati</taxon>
        <taxon>Bacillota</taxon>
        <taxon>Clostridia</taxon>
        <taxon>Eubacteriales</taxon>
        <taxon>Syntrophomonadaceae</taxon>
        <taxon>Syntrophomonas</taxon>
    </lineage>
</organism>
<keyword evidence="8" id="KW-0521">NADP</keyword>
<evidence type="ECO:0000259" key="9">
    <source>
        <dbReference type="Pfam" id="PF07992"/>
    </source>
</evidence>